<dbReference type="InterPro" id="IPR008949">
    <property type="entry name" value="Isoprenoid_synthase_dom_sf"/>
</dbReference>
<dbReference type="Gene3D" id="1.10.600.10">
    <property type="entry name" value="Farnesyl Diphosphate Synthase"/>
    <property type="match status" value="1"/>
</dbReference>
<dbReference type="EMBL" id="CP024848">
    <property type="protein sequence ID" value="AXI07889.1"/>
    <property type="molecule type" value="Genomic_DNA"/>
</dbReference>
<dbReference type="Pfam" id="PF00494">
    <property type="entry name" value="SQS_PSY"/>
    <property type="match status" value="1"/>
</dbReference>
<sequence>MSNNTKLHKDAMRVLKQTSRTFFIPINILNPTLKNTVGSAYLCMRAIDEIEDHETLDPDVKQRLLLTTAELLKKPFDVEAYVQLLKPYESQLPEVTLRLGDWLAVCPEAIRDKVKESTSIMAKGMAKWVEKNWVVKTKEDLDEYTYYVAGLVGVMLSDIWKWYDNTETDHDLAIGYGRGLQAVNMLRNQDEDAERGVKFLPDGWTRNDMFEYATANLEMADKYIKSIDTRNIILFCKIPLALAKKTLKSLKSGEEKMSRAEVEDTVDKILNK</sequence>
<accession>A0A345PD09</accession>
<dbReference type="KEGG" id="ocn:CUC15_02355"/>
<dbReference type="PANTHER" id="PTHR11626">
    <property type="entry name" value="FARNESYL-DIPHOSPHATE FARNESYLTRANSFERASE"/>
    <property type="match status" value="1"/>
</dbReference>
<dbReference type="InterPro" id="IPR044844">
    <property type="entry name" value="Trans_IPPS_euk-type"/>
</dbReference>
<dbReference type="OrthoDB" id="9787280at2"/>
<evidence type="ECO:0000313" key="1">
    <source>
        <dbReference type="EMBL" id="AXI07889.1"/>
    </source>
</evidence>
<keyword evidence="2" id="KW-1185">Reference proteome</keyword>
<dbReference type="AlphaFoldDB" id="A0A345PD09"/>
<protein>
    <submittedName>
        <fullName evidence="1">Phytoene/squalene synthase family protein</fullName>
    </submittedName>
</protein>
<dbReference type="RefSeq" id="WP_114915183.1">
    <property type="nucleotide sequence ID" value="NZ_CP024848.1"/>
</dbReference>
<dbReference type="GO" id="GO:0045338">
    <property type="term" value="P:farnesyl diphosphate metabolic process"/>
    <property type="evidence" value="ECO:0007669"/>
    <property type="project" value="InterPro"/>
</dbReference>
<dbReference type="InterPro" id="IPR002060">
    <property type="entry name" value="Squ/phyt_synthse"/>
</dbReference>
<organism evidence="1 2">
    <name type="scientific">Oceanobacillus zhaokaii</name>
    <dbReference type="NCBI Taxonomy" id="2052660"/>
    <lineage>
        <taxon>Bacteria</taxon>
        <taxon>Bacillati</taxon>
        <taxon>Bacillota</taxon>
        <taxon>Bacilli</taxon>
        <taxon>Bacillales</taxon>
        <taxon>Bacillaceae</taxon>
        <taxon>Oceanobacillus</taxon>
    </lineage>
</organism>
<dbReference type="Proteomes" id="UP000253908">
    <property type="component" value="Chromosome"/>
</dbReference>
<dbReference type="PANTHER" id="PTHR11626:SF2">
    <property type="entry name" value="SQUALENE SYNTHASE"/>
    <property type="match status" value="1"/>
</dbReference>
<proteinExistence type="predicted"/>
<dbReference type="SUPFAM" id="SSF48576">
    <property type="entry name" value="Terpenoid synthases"/>
    <property type="match status" value="1"/>
</dbReference>
<dbReference type="GO" id="GO:0051996">
    <property type="term" value="F:squalene synthase [NAD(P)H] activity"/>
    <property type="evidence" value="ECO:0007669"/>
    <property type="project" value="InterPro"/>
</dbReference>
<evidence type="ECO:0000313" key="2">
    <source>
        <dbReference type="Proteomes" id="UP000253908"/>
    </source>
</evidence>
<gene>
    <name evidence="1" type="ORF">CUC15_02355</name>
</gene>
<name>A0A345PD09_9BACI</name>
<reference evidence="2" key="1">
    <citation type="submission" date="2017-11" db="EMBL/GenBank/DDBJ databases">
        <authorList>
            <person name="Zhu W."/>
        </authorList>
    </citation>
    <scope>NUCLEOTIDE SEQUENCE [LARGE SCALE GENOMIC DNA]</scope>
    <source>
        <strain evidence="2">160</strain>
    </source>
</reference>